<keyword evidence="3" id="KW-0949">S-adenosyl-L-methionine</keyword>
<keyword evidence="2" id="KW-0808">Transferase</keyword>
<protein>
    <submittedName>
        <fullName evidence="5">Uncharacterized conserved protein</fullName>
    </submittedName>
</protein>
<organism evidence="5 6">
    <name type="scientific">Methanopyrus kandleri (strain AV19 / DSM 6324 / JCM 9639 / NBRC 100938)</name>
    <dbReference type="NCBI Taxonomy" id="190192"/>
    <lineage>
        <taxon>Archaea</taxon>
        <taxon>Methanobacteriati</taxon>
        <taxon>Methanobacteriota</taxon>
        <taxon>Methanomada group</taxon>
        <taxon>Methanopyri</taxon>
        <taxon>Methanopyrales</taxon>
        <taxon>Methanopyraceae</taxon>
        <taxon>Methanopyrus</taxon>
    </lineage>
</organism>
<dbReference type="PATRIC" id="fig|190192.8.peg.1077"/>
<sequence length="329" mass="37418">MPLTPAEALLEILGTANVLVPRSYKPGKATGRAAVNRFALYAVRKGLGFEVEERPVRVYTSWRGLSLAVPGEETTSDYRATPRGRDVPPEELAEAVPDYPARPHFVVDYRFWGEHSDFGRTNLIRQTAVTASTLRLYLSDRHMSLVNVTPEAEERFLNAFPSFEGGLYEDWEDLIAELSVDRVILLDPNAEEELDENEIREDAVFVLGGIVDENMRGWTAKLAPGIPCDVERRRITLRGSIIGVPDRINALVEALSRVIVEGESLERAILRVQSPRFARRRLSRELRRLDRLTEEELRRLREVVNLPKREILLEARRRGIELKVDLQDG</sequence>
<feature type="domain" description="SAM-dependent MTase TRM10-type" evidence="4">
    <location>
        <begin position="88"/>
        <end position="284"/>
    </location>
</feature>
<dbReference type="Proteomes" id="UP000001826">
    <property type="component" value="Chromosome"/>
</dbReference>
<dbReference type="AlphaFoldDB" id="Q8TWK7"/>
<dbReference type="Pfam" id="PF04252">
    <property type="entry name" value="SFM1-like"/>
    <property type="match status" value="1"/>
</dbReference>
<dbReference type="STRING" id="190192.MK1026"/>
<dbReference type="PROSITE" id="PS51675">
    <property type="entry name" value="SAM_MT_TRM10"/>
    <property type="match status" value="1"/>
</dbReference>
<name>Q8TWK7_METKA</name>
<evidence type="ECO:0000259" key="4">
    <source>
        <dbReference type="PROSITE" id="PS51675"/>
    </source>
</evidence>
<keyword evidence="1" id="KW-0489">Methyltransferase</keyword>
<evidence type="ECO:0000256" key="1">
    <source>
        <dbReference type="ARBA" id="ARBA00022603"/>
    </source>
</evidence>
<dbReference type="InterPro" id="IPR038459">
    <property type="entry name" value="MT_TRM10-typ_sf"/>
</dbReference>
<gene>
    <name evidence="5" type="ordered locus">MK1026</name>
</gene>
<reference evidence="5 6" key="1">
    <citation type="journal article" date="2002" name="Proc. Natl. Acad. Sci. U.S.A.">
        <title>The complete genome of hyperthermophile Methanopyrus kandleri AV19 and monophyly of archaeal methanogens.</title>
        <authorList>
            <person name="Slesarev A.I."/>
            <person name="Mezhevaya K.V."/>
            <person name="Makarova K.S."/>
            <person name="Polushin N.N."/>
            <person name="Shcherbinina O.V."/>
            <person name="Shakhova V.V."/>
            <person name="Belova G.I."/>
            <person name="Aravind L."/>
            <person name="Natale D.A."/>
            <person name="Rogozin I.B."/>
            <person name="Tatusov R.L."/>
            <person name="Wolf Y.I."/>
            <person name="Stetter K.O."/>
            <person name="Malykh A.G."/>
            <person name="Koonin E.V."/>
            <person name="Kozyavkin S.A."/>
        </authorList>
    </citation>
    <scope>NUCLEOTIDE SEQUENCE [LARGE SCALE GENOMIC DNA]</scope>
    <source>
        <strain evidence="6">AV19 / DSM 6324 / JCM 9639 / NBRC 100938</strain>
    </source>
</reference>
<dbReference type="GO" id="GO:0008168">
    <property type="term" value="F:methyltransferase activity"/>
    <property type="evidence" value="ECO:0007669"/>
    <property type="project" value="UniProtKB-KW"/>
</dbReference>
<keyword evidence="6" id="KW-1185">Reference proteome</keyword>
<dbReference type="InterPro" id="IPR028564">
    <property type="entry name" value="MT_TRM10-typ"/>
</dbReference>
<dbReference type="EnsemblBacteria" id="AAM02239">
    <property type="protein sequence ID" value="AAM02239"/>
    <property type="gene ID" value="MK1026"/>
</dbReference>
<evidence type="ECO:0000256" key="3">
    <source>
        <dbReference type="ARBA" id="ARBA00022691"/>
    </source>
</evidence>
<accession>Q8TWK7</accession>
<dbReference type="EMBL" id="AE009439">
    <property type="protein sequence ID" value="AAM02239.1"/>
    <property type="molecule type" value="Genomic_DNA"/>
</dbReference>
<evidence type="ECO:0000256" key="2">
    <source>
        <dbReference type="ARBA" id="ARBA00022679"/>
    </source>
</evidence>
<dbReference type="GO" id="GO:0032259">
    <property type="term" value="P:methylation"/>
    <property type="evidence" value="ECO:0007669"/>
    <property type="project" value="UniProtKB-KW"/>
</dbReference>
<dbReference type="HOGENOM" id="CLU_843619_0_0_2"/>
<evidence type="ECO:0000313" key="5">
    <source>
        <dbReference type="EMBL" id="AAM02239.1"/>
    </source>
</evidence>
<dbReference type="PaxDb" id="190192-MK1026"/>
<proteinExistence type="predicted"/>
<dbReference type="InParanoid" id="Q8TWK7"/>
<evidence type="ECO:0000313" key="6">
    <source>
        <dbReference type="Proteomes" id="UP000001826"/>
    </source>
</evidence>
<dbReference type="KEGG" id="mka:MK1026"/>
<dbReference type="InterPro" id="IPR007364">
    <property type="entry name" value="SFM1-like"/>
</dbReference>
<dbReference type="Gene3D" id="3.40.1280.30">
    <property type="match status" value="1"/>
</dbReference>